<proteinExistence type="predicted"/>
<dbReference type="AlphaFoldDB" id="A0A0P9NP60"/>
<sequence length="225" mass="25573">MHIAHQARVVPTYAAPCFSRLGRVVDGQLPQELPCAGARTHRDEAKADEMFCSMFVESRNRPAGLGCRAFAHLLAIICIEASTQPQGTRRPFRCQIIRPPTALTDADQRRWFGPIAVQEAAMYRRPLLITLLTLFLSGCYAGPGYYESDVYTQPTVVGGAYAYDNGYRSTYYQERRIYVAPQPRYYTQPRYYAPAPRYYAPPPPPRYYQPGRPPGYGWRNDGFGR</sequence>
<organism evidence="1 2">
    <name type="scientific">Pseudomonas syringae pv. coryli</name>
    <dbReference type="NCBI Taxonomy" id="317659"/>
    <lineage>
        <taxon>Bacteria</taxon>
        <taxon>Pseudomonadati</taxon>
        <taxon>Pseudomonadota</taxon>
        <taxon>Gammaproteobacteria</taxon>
        <taxon>Pseudomonadales</taxon>
        <taxon>Pseudomonadaceae</taxon>
        <taxon>Pseudomonas</taxon>
    </lineage>
</organism>
<dbReference type="EMBL" id="LJQC01000247">
    <property type="protein sequence ID" value="KPX05488.1"/>
    <property type="molecule type" value="Genomic_DNA"/>
</dbReference>
<keyword evidence="2" id="KW-1185">Reference proteome</keyword>
<comment type="caution">
    <text evidence="1">The sequence shown here is derived from an EMBL/GenBank/DDBJ whole genome shotgun (WGS) entry which is preliminary data.</text>
</comment>
<dbReference type="Proteomes" id="UP000051335">
    <property type="component" value="Unassembled WGS sequence"/>
</dbReference>
<gene>
    <name evidence="1" type="ORF">ALO75_05032</name>
</gene>
<evidence type="ECO:0000313" key="2">
    <source>
        <dbReference type="Proteomes" id="UP000051335"/>
    </source>
</evidence>
<evidence type="ECO:0000313" key="1">
    <source>
        <dbReference type="EMBL" id="KPX05488.1"/>
    </source>
</evidence>
<reference evidence="1 2" key="1">
    <citation type="submission" date="2015-09" db="EMBL/GenBank/DDBJ databases">
        <title>Genome announcement of multiple Pseudomonas syringae strains.</title>
        <authorList>
            <person name="Thakur S."/>
            <person name="Wang P.W."/>
            <person name="Gong Y."/>
            <person name="Weir B.S."/>
            <person name="Guttman D.S."/>
        </authorList>
    </citation>
    <scope>NUCLEOTIDE SEQUENCE [LARGE SCALE GENOMIC DNA]</scope>
    <source>
        <strain evidence="1 2">ICMP17001</strain>
    </source>
</reference>
<name>A0A0P9NP60_9PSED</name>
<protein>
    <submittedName>
        <fullName evidence="1">Putative lipoprotein</fullName>
    </submittedName>
</protein>
<accession>A0A0P9NP60</accession>
<feature type="non-terminal residue" evidence="1">
    <location>
        <position position="225"/>
    </location>
</feature>
<keyword evidence="1" id="KW-0449">Lipoprotein</keyword>